<organism evidence="2">
    <name type="scientific">mine drainage metagenome</name>
    <dbReference type="NCBI Taxonomy" id="410659"/>
    <lineage>
        <taxon>unclassified sequences</taxon>
        <taxon>metagenomes</taxon>
        <taxon>ecological metagenomes</taxon>
    </lineage>
</organism>
<evidence type="ECO:0000313" key="2">
    <source>
        <dbReference type="EMBL" id="OIQ66460.1"/>
    </source>
</evidence>
<evidence type="ECO:0000256" key="1">
    <source>
        <dbReference type="SAM" id="MobiDB-lite"/>
    </source>
</evidence>
<dbReference type="EMBL" id="MLJW01006582">
    <property type="protein sequence ID" value="OIQ66460.1"/>
    <property type="molecule type" value="Genomic_DNA"/>
</dbReference>
<feature type="compositionally biased region" description="Basic and acidic residues" evidence="1">
    <location>
        <begin position="228"/>
        <end position="241"/>
    </location>
</feature>
<reference evidence="2" key="1">
    <citation type="submission" date="2016-10" db="EMBL/GenBank/DDBJ databases">
        <title>Sequence of Gallionella enrichment culture.</title>
        <authorList>
            <person name="Poehlein A."/>
            <person name="Muehling M."/>
            <person name="Daniel R."/>
        </authorList>
    </citation>
    <scope>NUCLEOTIDE SEQUENCE</scope>
</reference>
<accession>A0A1J5PFY8</accession>
<proteinExistence type="predicted"/>
<sequence>MALALPALCNVFEGKQKNAFPIELGLDRRRQYPNDLSIQPPDGQLAVAHRTLVTDFLDQRFACPRINPALGHGQVDEVAFVAAEQFACRRIGIEHRGGLRLGHHRRRWQILDHVAEAALLLRQRLGAFFGTPLQRAVERAQFGGRLQAPALQGTCKEDAAGHGDAPQFSADDGLVQGDQCVRAETSQRGTQRQYEGDGQQQVGDPQVQAENGPDGGEDDQAHQPEAQGRADVRDDEDHSPDGDGGEEDG</sequence>
<dbReference type="AlphaFoldDB" id="A0A1J5PFY8"/>
<feature type="region of interest" description="Disordered" evidence="1">
    <location>
        <begin position="185"/>
        <end position="249"/>
    </location>
</feature>
<feature type="compositionally biased region" description="Low complexity" evidence="1">
    <location>
        <begin position="196"/>
        <end position="208"/>
    </location>
</feature>
<gene>
    <name evidence="2" type="ORF">GALL_519670</name>
</gene>
<name>A0A1J5PFY8_9ZZZZ</name>
<protein>
    <submittedName>
        <fullName evidence="2">Uncharacterized protein</fullName>
    </submittedName>
</protein>
<comment type="caution">
    <text evidence="2">The sequence shown here is derived from an EMBL/GenBank/DDBJ whole genome shotgun (WGS) entry which is preliminary data.</text>
</comment>